<keyword evidence="2" id="KW-1185">Reference proteome</keyword>
<dbReference type="EMBL" id="WUEK01000002">
    <property type="protein sequence ID" value="MXG88552.1"/>
    <property type="molecule type" value="Genomic_DNA"/>
</dbReference>
<dbReference type="PANTHER" id="PTHR30292">
    <property type="entry name" value="UNCHARACTERIZED PROTEIN YBGL-RELATED"/>
    <property type="match status" value="1"/>
</dbReference>
<evidence type="ECO:0000313" key="2">
    <source>
        <dbReference type="Proteomes" id="UP000473325"/>
    </source>
</evidence>
<proteinExistence type="predicted"/>
<comment type="caution">
    <text evidence="1">The sequence shown here is derived from an EMBL/GenBank/DDBJ whole genome shotgun (WGS) entry which is preliminary data.</text>
</comment>
<dbReference type="InterPro" id="IPR011330">
    <property type="entry name" value="Glyco_hydro/deAcase_b/a-brl"/>
</dbReference>
<dbReference type="SUPFAM" id="SSF88713">
    <property type="entry name" value="Glycoside hydrolase/deacetylase"/>
    <property type="match status" value="1"/>
</dbReference>
<dbReference type="PANTHER" id="PTHR30292:SF0">
    <property type="entry name" value="5-OXOPROLINASE SUBUNIT A"/>
    <property type="match status" value="1"/>
</dbReference>
<dbReference type="Gene3D" id="3.20.20.370">
    <property type="entry name" value="Glycoside hydrolase/deacetylase"/>
    <property type="match status" value="1"/>
</dbReference>
<dbReference type="AlphaFoldDB" id="A0A6L7EYI4"/>
<gene>
    <name evidence="1" type="ORF">GRQ65_03210</name>
</gene>
<organism evidence="1 2">
    <name type="scientific">Nocardioides flavescens</name>
    <dbReference type="NCBI Taxonomy" id="2691959"/>
    <lineage>
        <taxon>Bacteria</taxon>
        <taxon>Bacillati</taxon>
        <taxon>Actinomycetota</taxon>
        <taxon>Actinomycetes</taxon>
        <taxon>Propionibacteriales</taxon>
        <taxon>Nocardioidaceae</taxon>
        <taxon>Nocardioides</taxon>
    </lineage>
</organism>
<sequence length="236" mass="24189">MSGAASGGSSRFLDLNADLGEEVTDDAALLRVVSSANVACGYHAGTPATMRAVCEQAAERGVSVGAQVSYDDRPGFGRVPRDVAHDVLREQVADQVGVLAEHAAAAGLAVRYVKPHGALYHRVLDDEEQADAVLAGSGDLPVLGMPGVVLDAARAAGRVVHLEGFPDRGYGPDGRLLPRDAPGALVEGTDAVAAAAVRLAHTVDSVCVHGDSPGAVEHAVAVRRALLDAGWVLRGL</sequence>
<reference evidence="1 2" key="1">
    <citation type="submission" date="2019-12" db="EMBL/GenBank/DDBJ databases">
        <authorList>
            <person name="Kun Z."/>
        </authorList>
    </citation>
    <scope>NUCLEOTIDE SEQUENCE [LARGE SCALE GENOMIC DNA]</scope>
    <source>
        <strain evidence="1 2">YIM 123512</strain>
    </source>
</reference>
<dbReference type="Proteomes" id="UP000473325">
    <property type="component" value="Unassembled WGS sequence"/>
</dbReference>
<dbReference type="InterPro" id="IPR005501">
    <property type="entry name" value="LamB/YcsF/PxpA-like"/>
</dbReference>
<dbReference type="GO" id="GO:0005975">
    <property type="term" value="P:carbohydrate metabolic process"/>
    <property type="evidence" value="ECO:0007669"/>
    <property type="project" value="InterPro"/>
</dbReference>
<protein>
    <submittedName>
        <fullName evidence="1">LamB/YcsF family protein</fullName>
    </submittedName>
</protein>
<evidence type="ECO:0000313" key="1">
    <source>
        <dbReference type="EMBL" id="MXG88552.1"/>
    </source>
</evidence>
<name>A0A6L7EYI4_9ACTN</name>
<dbReference type="Pfam" id="PF03746">
    <property type="entry name" value="LamB_YcsF"/>
    <property type="match status" value="1"/>
</dbReference>
<accession>A0A6L7EYI4</accession>